<keyword evidence="5" id="KW-0378">Hydrolase</keyword>
<dbReference type="GO" id="GO:0016787">
    <property type="term" value="F:hydrolase activity"/>
    <property type="evidence" value="ECO:0007669"/>
    <property type="project" value="UniProtKB-KW"/>
</dbReference>
<proteinExistence type="inferred from homology"/>
<dbReference type="InterPro" id="IPR014032">
    <property type="entry name" value="Peptidase_A24A_bac"/>
</dbReference>
<feature type="transmembrane region" description="Helical" evidence="3">
    <location>
        <begin position="83"/>
        <end position="101"/>
    </location>
</feature>
<feature type="transmembrane region" description="Helical" evidence="3">
    <location>
        <begin position="107"/>
        <end position="127"/>
    </location>
</feature>
<evidence type="ECO:0000313" key="6">
    <source>
        <dbReference type="Proteomes" id="UP001324533"/>
    </source>
</evidence>
<feature type="transmembrane region" description="Helical" evidence="3">
    <location>
        <begin position="35"/>
        <end position="52"/>
    </location>
</feature>
<keyword evidence="3" id="KW-1133">Transmembrane helix</keyword>
<feature type="transmembrane region" description="Helical" evidence="3">
    <location>
        <begin position="58"/>
        <end position="76"/>
    </location>
</feature>
<protein>
    <submittedName>
        <fullName evidence="5">A24 family peptidase</fullName>
        <ecNumber evidence="5">3.4.23.-</ecNumber>
    </submittedName>
</protein>
<keyword evidence="6" id="KW-1185">Reference proteome</keyword>
<name>A0ABZ0V6J2_9MICO</name>
<comment type="similarity">
    <text evidence="1 2">Belongs to the peptidase A24 family.</text>
</comment>
<dbReference type="InterPro" id="IPR000045">
    <property type="entry name" value="Prepilin_IV_endopep_pep"/>
</dbReference>
<keyword evidence="3" id="KW-0812">Transmembrane</keyword>
<reference evidence="5 6" key="1">
    <citation type="submission" date="2023-06" db="EMBL/GenBank/DDBJ databases">
        <title>Rock-solubilizing bacteria, Microbacterium invictum, promotes re-establishment of vegetation in rocky wasteland by accelerating rock bio-weathering and reshaping soil bacterial community.</title>
        <authorList>
            <person name="Liu C."/>
        </authorList>
    </citation>
    <scope>NUCLEOTIDE SEQUENCE [LARGE SCALE GENOMIC DNA]</scope>
    <source>
        <strain evidence="5 6">X-18</strain>
    </source>
</reference>
<dbReference type="PANTHER" id="PTHR30487">
    <property type="entry name" value="TYPE 4 PREPILIN-LIKE PROTEINS LEADER PEPTIDE-PROCESSING ENZYME"/>
    <property type="match status" value="1"/>
</dbReference>
<organism evidence="5 6">
    <name type="scientific">Microbacterium invictum</name>
    <dbReference type="NCBI Taxonomy" id="515415"/>
    <lineage>
        <taxon>Bacteria</taxon>
        <taxon>Bacillati</taxon>
        <taxon>Actinomycetota</taxon>
        <taxon>Actinomycetes</taxon>
        <taxon>Micrococcales</taxon>
        <taxon>Microbacteriaceae</taxon>
        <taxon>Microbacterium</taxon>
    </lineage>
</organism>
<gene>
    <name evidence="5" type="ORF">T9R20_10940</name>
</gene>
<dbReference type="InterPro" id="IPR050882">
    <property type="entry name" value="Prepilin_peptidase/N-MTase"/>
</dbReference>
<evidence type="ECO:0000256" key="1">
    <source>
        <dbReference type="ARBA" id="ARBA00005801"/>
    </source>
</evidence>
<dbReference type="EC" id="3.4.23.-" evidence="5"/>
<feature type="domain" description="Prepilin type IV endopeptidase peptidase" evidence="4">
    <location>
        <begin position="13"/>
        <end position="121"/>
    </location>
</feature>
<evidence type="ECO:0000256" key="2">
    <source>
        <dbReference type="RuleBase" id="RU003793"/>
    </source>
</evidence>
<feature type="transmembrane region" description="Helical" evidence="3">
    <location>
        <begin position="139"/>
        <end position="164"/>
    </location>
</feature>
<dbReference type="Proteomes" id="UP001324533">
    <property type="component" value="Chromosome"/>
</dbReference>
<evidence type="ECO:0000256" key="3">
    <source>
        <dbReference type="SAM" id="Phobius"/>
    </source>
</evidence>
<evidence type="ECO:0000259" key="4">
    <source>
        <dbReference type="Pfam" id="PF01478"/>
    </source>
</evidence>
<dbReference type="EMBL" id="CP139779">
    <property type="protein sequence ID" value="WQB69223.1"/>
    <property type="molecule type" value="Genomic_DNA"/>
</dbReference>
<sequence>MSTALEITAFAYLGVVSIVLAVIDLRHHRLPNRIVLPSYGIGGALLLGAVLAGAPPAALGRALAGMVLLFGFYLLLRVLSSRGLGGGDVKLAGVLGLYLGWLGWEVLAVGAVAGFVVGGVTGVVLVLSRRADRRTRIAFGPAMLIGAWLVIGVSVAGGVAGSLVV</sequence>
<dbReference type="PRINTS" id="PR00864">
    <property type="entry name" value="PREPILNPTASE"/>
</dbReference>
<evidence type="ECO:0000313" key="5">
    <source>
        <dbReference type="EMBL" id="WQB69223.1"/>
    </source>
</evidence>
<dbReference type="RefSeq" id="WP_322409343.1">
    <property type="nucleotide sequence ID" value="NZ_CP139779.1"/>
</dbReference>
<feature type="transmembrane region" description="Helical" evidence="3">
    <location>
        <begin position="6"/>
        <end position="23"/>
    </location>
</feature>
<dbReference type="Pfam" id="PF01478">
    <property type="entry name" value="Peptidase_A24"/>
    <property type="match status" value="1"/>
</dbReference>
<dbReference type="Gene3D" id="1.20.120.1220">
    <property type="match status" value="1"/>
</dbReference>
<accession>A0ABZ0V6J2</accession>
<keyword evidence="3" id="KW-0472">Membrane</keyword>
<dbReference type="PANTHER" id="PTHR30487:SF0">
    <property type="entry name" value="PREPILIN LEADER PEPTIDASE_N-METHYLTRANSFERASE-RELATED"/>
    <property type="match status" value="1"/>
</dbReference>